<dbReference type="AlphaFoldDB" id="A0A9P8P2A6"/>
<reference evidence="3" key="1">
    <citation type="journal article" date="2021" name="Open Biol.">
        <title>Shared evolutionary footprints suggest mitochondrial oxidative damage underlies multiple complex I losses in fungi.</title>
        <authorList>
            <person name="Schikora-Tamarit M.A."/>
            <person name="Marcet-Houben M."/>
            <person name="Nosek J."/>
            <person name="Gabaldon T."/>
        </authorList>
    </citation>
    <scope>NUCLEOTIDE SEQUENCE</scope>
    <source>
        <strain evidence="3">CBS6341</strain>
    </source>
</reference>
<feature type="region of interest" description="Disordered" evidence="1">
    <location>
        <begin position="1"/>
        <end position="20"/>
    </location>
</feature>
<keyword evidence="2" id="KW-0812">Transmembrane</keyword>
<organism evidence="3 4">
    <name type="scientific">Wickerhamomyces mucosus</name>
    <dbReference type="NCBI Taxonomy" id="1378264"/>
    <lineage>
        <taxon>Eukaryota</taxon>
        <taxon>Fungi</taxon>
        <taxon>Dikarya</taxon>
        <taxon>Ascomycota</taxon>
        <taxon>Saccharomycotina</taxon>
        <taxon>Saccharomycetes</taxon>
        <taxon>Phaffomycetales</taxon>
        <taxon>Wickerhamomycetaceae</taxon>
        <taxon>Wickerhamomyces</taxon>
    </lineage>
</organism>
<evidence type="ECO:0000313" key="3">
    <source>
        <dbReference type="EMBL" id="KAH3663492.1"/>
    </source>
</evidence>
<evidence type="ECO:0000313" key="4">
    <source>
        <dbReference type="Proteomes" id="UP000769528"/>
    </source>
</evidence>
<sequence length="214" mass="23140">MILNISDDKETPSRETHNIGTTDIKSLNVKTSTRDGLGFLNSNADGSLEEGGCAGIALPNTSVNTLGWGIIFSFIVEVIVDGIDEVDEVGGDLRFKSDYKDLDLCKICGADDGDDLVPVLVPVTVDGFGSYLCSIDAVGGTGEDDDDENLDAEFCWVLEPNNDLKNPFFFILSSFFLCSNSDNDFDLLNPFENGLWLLICVIGMLLFILATSEA</sequence>
<evidence type="ECO:0000256" key="1">
    <source>
        <dbReference type="SAM" id="MobiDB-lite"/>
    </source>
</evidence>
<reference evidence="3" key="2">
    <citation type="submission" date="2021-01" db="EMBL/GenBank/DDBJ databases">
        <authorList>
            <person name="Schikora-Tamarit M.A."/>
        </authorList>
    </citation>
    <scope>NUCLEOTIDE SEQUENCE</scope>
    <source>
        <strain evidence="3">CBS6341</strain>
    </source>
</reference>
<accession>A0A9P8P2A6</accession>
<dbReference type="EMBL" id="JAEUBF010001534">
    <property type="protein sequence ID" value="KAH3663492.1"/>
    <property type="molecule type" value="Genomic_DNA"/>
</dbReference>
<comment type="caution">
    <text evidence="3">The sequence shown here is derived from an EMBL/GenBank/DDBJ whole genome shotgun (WGS) entry which is preliminary data.</text>
</comment>
<keyword evidence="2" id="KW-1133">Transmembrane helix</keyword>
<keyword evidence="4" id="KW-1185">Reference proteome</keyword>
<feature type="compositionally biased region" description="Basic and acidic residues" evidence="1">
    <location>
        <begin position="1"/>
        <end position="17"/>
    </location>
</feature>
<protein>
    <submittedName>
        <fullName evidence="3">Uncharacterized protein</fullName>
    </submittedName>
</protein>
<feature type="transmembrane region" description="Helical" evidence="2">
    <location>
        <begin position="194"/>
        <end position="212"/>
    </location>
</feature>
<name>A0A9P8P2A6_9ASCO</name>
<gene>
    <name evidence="3" type="ORF">WICMUC_005931</name>
</gene>
<evidence type="ECO:0000256" key="2">
    <source>
        <dbReference type="SAM" id="Phobius"/>
    </source>
</evidence>
<proteinExistence type="predicted"/>
<keyword evidence="2" id="KW-0472">Membrane</keyword>
<dbReference type="Proteomes" id="UP000769528">
    <property type="component" value="Unassembled WGS sequence"/>
</dbReference>